<feature type="region of interest" description="Disordered" evidence="1">
    <location>
        <begin position="121"/>
        <end position="143"/>
    </location>
</feature>
<evidence type="ECO:0000313" key="3">
    <source>
        <dbReference type="Proteomes" id="UP001152622"/>
    </source>
</evidence>
<comment type="caution">
    <text evidence="2">The sequence shown here is derived from an EMBL/GenBank/DDBJ whole genome shotgun (WGS) entry which is preliminary data.</text>
</comment>
<evidence type="ECO:0000256" key="1">
    <source>
        <dbReference type="SAM" id="MobiDB-lite"/>
    </source>
</evidence>
<reference evidence="2" key="1">
    <citation type="journal article" date="2023" name="Science">
        <title>Genome structures resolve the early diversification of teleost fishes.</title>
        <authorList>
            <person name="Parey E."/>
            <person name="Louis A."/>
            <person name="Montfort J."/>
            <person name="Bouchez O."/>
            <person name="Roques C."/>
            <person name="Iampietro C."/>
            <person name="Lluch J."/>
            <person name="Castinel A."/>
            <person name="Donnadieu C."/>
            <person name="Desvignes T."/>
            <person name="Floi Bucao C."/>
            <person name="Jouanno E."/>
            <person name="Wen M."/>
            <person name="Mejri S."/>
            <person name="Dirks R."/>
            <person name="Jansen H."/>
            <person name="Henkel C."/>
            <person name="Chen W.J."/>
            <person name="Zahm M."/>
            <person name="Cabau C."/>
            <person name="Klopp C."/>
            <person name="Thompson A.W."/>
            <person name="Robinson-Rechavi M."/>
            <person name="Braasch I."/>
            <person name="Lecointre G."/>
            <person name="Bobe J."/>
            <person name="Postlethwait J.H."/>
            <person name="Berthelot C."/>
            <person name="Roest Crollius H."/>
            <person name="Guiguen Y."/>
        </authorList>
    </citation>
    <scope>NUCLEOTIDE SEQUENCE</scope>
    <source>
        <strain evidence="2">WJC10195</strain>
    </source>
</reference>
<dbReference type="EMBL" id="JAINUF010000003">
    <property type="protein sequence ID" value="KAJ8368469.1"/>
    <property type="molecule type" value="Genomic_DNA"/>
</dbReference>
<dbReference type="AlphaFoldDB" id="A0A9Q1FV86"/>
<proteinExistence type="predicted"/>
<sequence>MPPPLAPGRRDTTVALSSQEAAVFLLRHARFLSLSSLRESCGKTEGGSTLLNSGTKERERESLPRIVFVVWERRWINTERRLVAFGGLRTLSPVKDAVLWRGWRAEEGLRPLQVMYAPGLSGATPTSRGGQTGAETESGGDNRPSLCGGATPWCCRRTRPPGGPVKDAVAFLSSSAHLFRRLRSQQGHREEAFYLESHAEQFCTYILVARVSARRLGSWKEAAEPVETEPSLITGAGERFKSVKYSRGRVVLDSSAVSLLLRPALPVNAGETFRRESRPWLCGRANTSDDAIGRVPG</sequence>
<evidence type="ECO:0000313" key="2">
    <source>
        <dbReference type="EMBL" id="KAJ8368469.1"/>
    </source>
</evidence>
<accession>A0A9Q1FV86</accession>
<gene>
    <name evidence="2" type="ORF">SKAU_G00084970</name>
</gene>
<feature type="compositionally biased region" description="Polar residues" evidence="1">
    <location>
        <begin position="123"/>
        <end position="135"/>
    </location>
</feature>
<protein>
    <submittedName>
        <fullName evidence="2">Uncharacterized protein</fullName>
    </submittedName>
</protein>
<keyword evidence="3" id="KW-1185">Reference proteome</keyword>
<name>A0A9Q1FV86_SYNKA</name>
<organism evidence="2 3">
    <name type="scientific">Synaphobranchus kaupii</name>
    <name type="common">Kaup's arrowtooth eel</name>
    <dbReference type="NCBI Taxonomy" id="118154"/>
    <lineage>
        <taxon>Eukaryota</taxon>
        <taxon>Metazoa</taxon>
        <taxon>Chordata</taxon>
        <taxon>Craniata</taxon>
        <taxon>Vertebrata</taxon>
        <taxon>Euteleostomi</taxon>
        <taxon>Actinopterygii</taxon>
        <taxon>Neopterygii</taxon>
        <taxon>Teleostei</taxon>
        <taxon>Anguilliformes</taxon>
        <taxon>Synaphobranchidae</taxon>
        <taxon>Synaphobranchus</taxon>
    </lineage>
</organism>
<dbReference type="Proteomes" id="UP001152622">
    <property type="component" value="Chromosome 3"/>
</dbReference>